<dbReference type="EMBL" id="JAAZSQ010000001">
    <property type="protein sequence ID" value="NKX52961.1"/>
    <property type="molecule type" value="Genomic_DNA"/>
</dbReference>
<dbReference type="PANTHER" id="PTHR33747">
    <property type="entry name" value="UPF0225 PROTEIN SCO1677"/>
    <property type="match status" value="1"/>
</dbReference>
<comment type="similarity">
    <text evidence="1">Belongs to the UPF0225 family.</text>
</comment>
<keyword evidence="4" id="KW-1185">Reference proteome</keyword>
<evidence type="ECO:0000313" key="3">
    <source>
        <dbReference type="EMBL" id="NKX52961.1"/>
    </source>
</evidence>
<dbReference type="InterPro" id="IPR048469">
    <property type="entry name" value="YchJ-like_M"/>
</dbReference>
<dbReference type="SUPFAM" id="SSF54427">
    <property type="entry name" value="NTF2-like"/>
    <property type="match status" value="1"/>
</dbReference>
<feature type="domain" description="YchJ-like middle NTF2-like" evidence="2">
    <location>
        <begin position="40"/>
        <end position="133"/>
    </location>
</feature>
<reference evidence="3 4" key="1">
    <citation type="submission" date="2020-04" db="EMBL/GenBank/DDBJ databases">
        <title>Arthrobacter sp. nov.</title>
        <authorList>
            <person name="Liu S."/>
        </authorList>
    </citation>
    <scope>NUCLEOTIDE SEQUENCE [LARGE SCALE GENOMIC DNA]</scope>
    <source>
        <strain evidence="3 4">E918</strain>
    </source>
</reference>
<protein>
    <recommendedName>
        <fullName evidence="1">UPF0225 protein HGG74_00120</fullName>
    </recommendedName>
</protein>
<comment type="caution">
    <text evidence="3">The sequence shown here is derived from an EMBL/GenBank/DDBJ whole genome shotgun (WGS) entry which is preliminary data.</text>
</comment>
<proteinExistence type="inferred from homology"/>
<dbReference type="AlphaFoldDB" id="A0A7X6H9I2"/>
<sequence length="138" mass="15462">MSPAPGFRAADPAAPCPCGSGGSYRSCCAPFHRGEAEAPTAEALMRSRYAAFCTGDEDYLLRTWSGQTRPASLELDPRQRWTGLEILRTVRGRAQDALGTVEFRAGYRYQGRDGEHREVSTFVREEGRWVYREALDLR</sequence>
<dbReference type="HAMAP" id="MF_00612">
    <property type="entry name" value="UPF0225"/>
    <property type="match status" value="1"/>
</dbReference>
<evidence type="ECO:0000313" key="4">
    <source>
        <dbReference type="Proteomes" id="UP000544090"/>
    </source>
</evidence>
<evidence type="ECO:0000256" key="1">
    <source>
        <dbReference type="HAMAP-Rule" id="MF_00612"/>
    </source>
</evidence>
<gene>
    <name evidence="3" type="ORF">HGG74_00120</name>
</gene>
<accession>A0A7X6H9I2</accession>
<dbReference type="RefSeq" id="WP_168484323.1">
    <property type="nucleotide sequence ID" value="NZ_JAAZSQ010000001.1"/>
</dbReference>
<dbReference type="PANTHER" id="PTHR33747:SF1">
    <property type="entry name" value="ADENYLATE CYCLASE-ASSOCIATED CAP C-TERMINAL DOMAIN-CONTAINING PROTEIN"/>
    <property type="match status" value="1"/>
</dbReference>
<dbReference type="Proteomes" id="UP000544090">
    <property type="component" value="Unassembled WGS sequence"/>
</dbReference>
<dbReference type="InterPro" id="IPR023006">
    <property type="entry name" value="YchJ-like"/>
</dbReference>
<name>A0A7X6H9I2_9MICC</name>
<dbReference type="InterPro" id="IPR032710">
    <property type="entry name" value="NTF2-like_dom_sf"/>
</dbReference>
<organism evidence="3 4">
    <name type="scientific">Arthrobacter mobilis</name>
    <dbReference type="NCBI Taxonomy" id="2724944"/>
    <lineage>
        <taxon>Bacteria</taxon>
        <taxon>Bacillati</taxon>
        <taxon>Actinomycetota</taxon>
        <taxon>Actinomycetes</taxon>
        <taxon>Micrococcales</taxon>
        <taxon>Micrococcaceae</taxon>
        <taxon>Arthrobacter</taxon>
    </lineage>
</organism>
<evidence type="ECO:0000259" key="2">
    <source>
        <dbReference type="Pfam" id="PF17775"/>
    </source>
</evidence>
<dbReference type="Gene3D" id="3.10.450.50">
    <property type="match status" value="1"/>
</dbReference>
<dbReference type="Pfam" id="PF17775">
    <property type="entry name" value="YchJ_M-like"/>
    <property type="match status" value="1"/>
</dbReference>